<evidence type="ECO:0000256" key="1">
    <source>
        <dbReference type="SAM" id="MobiDB-lite"/>
    </source>
</evidence>
<keyword evidence="2" id="KW-1133">Transmembrane helix</keyword>
<keyword evidence="2" id="KW-0812">Transmembrane</keyword>
<feature type="region of interest" description="Disordered" evidence="1">
    <location>
        <begin position="45"/>
        <end position="77"/>
    </location>
</feature>
<gene>
    <name evidence="5" type="ORF">HG66A1_02260</name>
</gene>
<dbReference type="Pfam" id="PF14237">
    <property type="entry name" value="GYF_2"/>
    <property type="match status" value="1"/>
</dbReference>
<name>A0A517PGH8_9PLAN</name>
<evidence type="ECO:0000259" key="4">
    <source>
        <dbReference type="Pfam" id="PF14237"/>
    </source>
</evidence>
<feature type="domain" description="GYF" evidence="4">
    <location>
        <begin position="4"/>
        <end position="53"/>
    </location>
</feature>
<dbReference type="SUPFAM" id="SSF54523">
    <property type="entry name" value="Pili subunits"/>
    <property type="match status" value="1"/>
</dbReference>
<protein>
    <submittedName>
        <fullName evidence="5">Uncharacterized protein</fullName>
    </submittedName>
</protein>
<keyword evidence="6" id="KW-1185">Reference proteome</keyword>
<dbReference type="RefSeq" id="WP_145180040.1">
    <property type="nucleotide sequence ID" value="NZ_CP036266.1"/>
</dbReference>
<dbReference type="InterPro" id="IPR045584">
    <property type="entry name" value="Pilin-like"/>
</dbReference>
<evidence type="ECO:0000313" key="5">
    <source>
        <dbReference type="EMBL" id="QDT18465.1"/>
    </source>
</evidence>
<feature type="transmembrane region" description="Helical" evidence="2">
    <location>
        <begin position="83"/>
        <end position="109"/>
    </location>
</feature>
<dbReference type="OrthoDB" id="285651at2"/>
<accession>A0A517PGH8</accession>
<proteinExistence type="predicted"/>
<dbReference type="PANTHER" id="PTHR30093">
    <property type="entry name" value="GENERAL SECRETION PATHWAY PROTEIN G"/>
    <property type="match status" value="1"/>
</dbReference>
<evidence type="ECO:0000256" key="2">
    <source>
        <dbReference type="SAM" id="Phobius"/>
    </source>
</evidence>
<dbReference type="Pfam" id="PF07596">
    <property type="entry name" value="SBP_bac_10"/>
    <property type="match status" value="1"/>
</dbReference>
<evidence type="ECO:0000313" key="6">
    <source>
        <dbReference type="Proteomes" id="UP000320421"/>
    </source>
</evidence>
<reference evidence="5 6" key="1">
    <citation type="submission" date="2019-02" db="EMBL/GenBank/DDBJ databases">
        <title>Deep-cultivation of Planctomycetes and their phenomic and genomic characterization uncovers novel biology.</title>
        <authorList>
            <person name="Wiegand S."/>
            <person name="Jogler M."/>
            <person name="Boedeker C."/>
            <person name="Pinto D."/>
            <person name="Vollmers J."/>
            <person name="Rivas-Marin E."/>
            <person name="Kohn T."/>
            <person name="Peeters S.H."/>
            <person name="Heuer A."/>
            <person name="Rast P."/>
            <person name="Oberbeckmann S."/>
            <person name="Bunk B."/>
            <person name="Jeske O."/>
            <person name="Meyerdierks A."/>
            <person name="Storesund J.E."/>
            <person name="Kallscheuer N."/>
            <person name="Luecker S."/>
            <person name="Lage O.M."/>
            <person name="Pohl T."/>
            <person name="Merkel B.J."/>
            <person name="Hornburger P."/>
            <person name="Mueller R.-W."/>
            <person name="Bruemmer F."/>
            <person name="Labrenz M."/>
            <person name="Spormann A.M."/>
            <person name="Op den Camp H."/>
            <person name="Overmann J."/>
            <person name="Amann R."/>
            <person name="Jetten M.S.M."/>
            <person name="Mascher T."/>
            <person name="Medema M.H."/>
            <person name="Devos D.P."/>
            <person name="Kaster A.-K."/>
            <person name="Ovreas L."/>
            <person name="Rohde M."/>
            <person name="Galperin M.Y."/>
            <person name="Jogler C."/>
        </authorList>
    </citation>
    <scope>NUCLEOTIDE SEQUENCE [LARGE SCALE GENOMIC DNA]</scope>
    <source>
        <strain evidence="5 6">HG66A1</strain>
    </source>
</reference>
<keyword evidence="2" id="KW-0472">Membrane</keyword>
<feature type="domain" description="DUF1559" evidence="3">
    <location>
        <begin position="111"/>
        <end position="203"/>
    </location>
</feature>
<dbReference type="AlphaFoldDB" id="A0A517PGH8"/>
<dbReference type="EMBL" id="CP036266">
    <property type="protein sequence ID" value="QDT18465.1"/>
    <property type="molecule type" value="Genomic_DNA"/>
</dbReference>
<organism evidence="5 6">
    <name type="scientific">Gimesia chilikensis</name>
    <dbReference type="NCBI Taxonomy" id="2605989"/>
    <lineage>
        <taxon>Bacteria</taxon>
        <taxon>Pseudomonadati</taxon>
        <taxon>Planctomycetota</taxon>
        <taxon>Planctomycetia</taxon>
        <taxon>Planctomycetales</taxon>
        <taxon>Planctomycetaceae</taxon>
        <taxon>Gimesia</taxon>
    </lineage>
</organism>
<evidence type="ECO:0000259" key="3">
    <source>
        <dbReference type="Pfam" id="PF07596"/>
    </source>
</evidence>
<sequence length="315" mass="34130">MANWYVKRGDQTAGPLTRERLIELAAQGKVQESDLVREGEAGEFRPAGQIPGLLPAETVSSGSSDFEQTSSTSSGPKKNNTTLILVLAILGGGGILVVLVLVALLLPAVEQAREAARRSTSKNHLKQIGLAMHNYHDTFGVFTPGGTTNVEGKPNHSWQTFILPFMDQAPLYNRINIHQPWTTPENRKHFTQVIPDYLHPSVEETVSPDGLALSHYIGNELLLETNGNTRFRDITDGASTTIMAIESGEGFKPWGDPTNIDHPANVMREGRKTSMVGGNHVLLSDGAVRFVSENIDPDVLKAMSTPNGGEAIGEF</sequence>
<feature type="compositionally biased region" description="Low complexity" evidence="1">
    <location>
        <begin position="60"/>
        <end position="74"/>
    </location>
</feature>
<dbReference type="InterPro" id="IPR011453">
    <property type="entry name" value="DUF1559"/>
</dbReference>
<dbReference type="PANTHER" id="PTHR30093:SF2">
    <property type="entry name" value="TYPE II SECRETION SYSTEM PROTEIN H"/>
    <property type="match status" value="1"/>
</dbReference>
<dbReference type="Proteomes" id="UP000320421">
    <property type="component" value="Chromosome"/>
</dbReference>
<dbReference type="InterPro" id="IPR025640">
    <property type="entry name" value="GYF_2"/>
</dbReference>